<evidence type="ECO:0000256" key="9">
    <source>
        <dbReference type="ARBA" id="ARBA00022753"/>
    </source>
</evidence>
<protein>
    <recommendedName>
        <fullName evidence="30">Diacylglycerol lipase-alpha</fullName>
        <ecNumber evidence="21">3.1.1.116</ecNumber>
    </recommendedName>
    <alternativeName>
        <fullName evidence="32">Neural stem cell-derived dendrite regulator</fullName>
    </alternativeName>
    <alternativeName>
        <fullName evidence="31">Sn1-specific diacylglycerol lipase alpha</fullName>
    </alternativeName>
</protein>
<evidence type="ECO:0000256" key="13">
    <source>
        <dbReference type="ARBA" id="ARBA00022989"/>
    </source>
</evidence>
<evidence type="ECO:0000256" key="5">
    <source>
        <dbReference type="ARBA" id="ARBA00022475"/>
    </source>
</evidence>
<dbReference type="SUPFAM" id="SSF53474">
    <property type="entry name" value="alpha/beta-Hydrolases"/>
    <property type="match status" value="1"/>
</dbReference>
<comment type="catalytic activity">
    <reaction evidence="26">
        <text>1-(9Z-octadecenoyl)-2-(5Z,8Z,11Z,14Z-eicosatetraenoyl)-sn-glycerol + H2O = 2-(5Z,8Z,11Z,14Z-eicosatetraenoyl)-glycerol + (9Z)-octadecenoate + H(+)</text>
        <dbReference type="Rhea" id="RHEA:38515"/>
        <dbReference type="ChEBI" id="CHEBI:15377"/>
        <dbReference type="ChEBI" id="CHEBI:15378"/>
        <dbReference type="ChEBI" id="CHEBI:30823"/>
        <dbReference type="ChEBI" id="CHEBI:52392"/>
        <dbReference type="ChEBI" id="CHEBI:75449"/>
    </reaction>
    <physiologicalReaction direction="left-to-right" evidence="26">
        <dbReference type="Rhea" id="RHEA:38516"/>
    </physiologicalReaction>
</comment>
<evidence type="ECO:0000256" key="27">
    <source>
        <dbReference type="ARBA" id="ARBA00052106"/>
    </source>
</evidence>
<comment type="catalytic activity">
    <reaction evidence="27">
        <text>1-octadecanoyl-2-(5Z,8Z,11Z,14Z-eicosatetraenoyl)-sn-glycerol + H2O = 2-(5Z,8Z,11Z,14Z-eicosatetraenoyl)-glycerol + octadecanoate + H(+)</text>
        <dbReference type="Rhea" id="RHEA:38507"/>
        <dbReference type="ChEBI" id="CHEBI:15377"/>
        <dbReference type="ChEBI" id="CHEBI:15378"/>
        <dbReference type="ChEBI" id="CHEBI:25629"/>
        <dbReference type="ChEBI" id="CHEBI:52392"/>
        <dbReference type="ChEBI" id="CHEBI:75728"/>
    </reaction>
    <physiologicalReaction direction="left-to-right" evidence="27">
        <dbReference type="Rhea" id="RHEA:38508"/>
    </physiologicalReaction>
</comment>
<evidence type="ECO:0000313" key="37">
    <source>
        <dbReference type="Proteomes" id="UP000568556"/>
    </source>
</evidence>
<feature type="transmembrane region" description="Helical" evidence="34">
    <location>
        <begin position="18"/>
        <end position="41"/>
    </location>
</feature>
<evidence type="ECO:0000256" key="2">
    <source>
        <dbReference type="ARBA" id="ARBA00004332"/>
    </source>
</evidence>
<organism evidence="36 37">
    <name type="scientific">Chordeiles acutipennis</name>
    <name type="common">Lesser nighthawk</name>
    <name type="synonym">Caprimulgus acutipennis</name>
    <dbReference type="NCBI Taxonomy" id="118183"/>
    <lineage>
        <taxon>Eukaryota</taxon>
        <taxon>Metazoa</taxon>
        <taxon>Chordata</taxon>
        <taxon>Craniata</taxon>
        <taxon>Vertebrata</taxon>
        <taxon>Euteleostomi</taxon>
        <taxon>Archelosauria</taxon>
        <taxon>Archosauria</taxon>
        <taxon>Dinosauria</taxon>
        <taxon>Saurischia</taxon>
        <taxon>Theropoda</taxon>
        <taxon>Coelurosauria</taxon>
        <taxon>Aves</taxon>
        <taxon>Neognathae</taxon>
        <taxon>Neoaves</taxon>
        <taxon>Strisores</taxon>
        <taxon>Caprimulgiformes</taxon>
        <taxon>Caprimulgidae</taxon>
        <taxon>Chordeilinae</taxon>
        <taxon>Chordeiles</taxon>
    </lineage>
</organism>
<gene>
    <name evidence="36" type="primary">Dagla</name>
    <name evidence="36" type="ORF">CHOACU_R09074</name>
</gene>
<feature type="compositionally biased region" description="Basic and acidic residues" evidence="33">
    <location>
        <begin position="883"/>
        <end position="895"/>
    </location>
</feature>
<dbReference type="EMBL" id="VXAQ01001245">
    <property type="protein sequence ID" value="NXL65396.1"/>
    <property type="molecule type" value="Genomic_DNA"/>
</dbReference>
<evidence type="ECO:0000256" key="26">
    <source>
        <dbReference type="ARBA" id="ARBA00050861"/>
    </source>
</evidence>
<keyword evidence="9" id="KW-0967">Endosome</keyword>
<evidence type="ECO:0000256" key="6">
    <source>
        <dbReference type="ARBA" id="ARBA00022553"/>
    </source>
</evidence>
<keyword evidence="19" id="KW-0966">Cell projection</keyword>
<evidence type="ECO:0000256" key="21">
    <source>
        <dbReference type="ARBA" id="ARBA00026104"/>
    </source>
</evidence>
<keyword evidence="15" id="KW-0443">Lipid metabolism</keyword>
<evidence type="ECO:0000256" key="31">
    <source>
        <dbReference type="ARBA" id="ARBA00081678"/>
    </source>
</evidence>
<dbReference type="GO" id="GO:0019369">
    <property type="term" value="P:arachidonate metabolic process"/>
    <property type="evidence" value="ECO:0007669"/>
    <property type="project" value="TreeGrafter"/>
</dbReference>
<evidence type="ECO:0000256" key="29">
    <source>
        <dbReference type="ARBA" id="ARBA00063298"/>
    </source>
</evidence>
<dbReference type="OrthoDB" id="438440at2759"/>
<feature type="transmembrane region" description="Helical" evidence="34">
    <location>
        <begin position="102"/>
        <end position="124"/>
    </location>
</feature>
<comment type="subcellular location">
    <subcellularLocation>
        <location evidence="2">Cell projection</location>
        <location evidence="2">Dendritic spine membrane</location>
        <topology evidence="2">Multi-pass membrane protein</topology>
    </subcellularLocation>
    <subcellularLocation>
        <location evidence="3">Early endosome membrane</location>
        <topology evidence="3">Multi-pass membrane protein</topology>
    </subcellularLocation>
    <subcellularLocation>
        <location evidence="22">Postsynaptic density membrane</location>
        <topology evidence="22">Multi-pass membrane protein</topology>
    </subcellularLocation>
</comment>
<accession>A0A7L0UE69</accession>
<dbReference type="PANTHER" id="PTHR45792">
    <property type="entry name" value="DIACYLGLYCEROL LIPASE HOMOLOG-RELATED"/>
    <property type="match status" value="1"/>
</dbReference>
<keyword evidence="7 34" id="KW-0812">Transmembrane</keyword>
<dbReference type="CDD" id="cd00519">
    <property type="entry name" value="Lipase_3"/>
    <property type="match status" value="1"/>
</dbReference>
<comment type="caution">
    <text evidence="36">The sequence shown here is derived from an EMBL/GenBank/DDBJ whole genome shotgun (WGS) entry which is preliminary data.</text>
</comment>
<feature type="region of interest" description="Disordered" evidence="33">
    <location>
        <begin position="849"/>
        <end position="901"/>
    </location>
</feature>
<dbReference type="InterPro" id="IPR052214">
    <property type="entry name" value="DAG_Lipase-Related"/>
</dbReference>
<dbReference type="GO" id="GO:0031901">
    <property type="term" value="C:early endosome membrane"/>
    <property type="evidence" value="ECO:0007669"/>
    <property type="project" value="UniProtKB-SubCell"/>
</dbReference>
<evidence type="ECO:0000256" key="15">
    <source>
        <dbReference type="ARBA" id="ARBA00023098"/>
    </source>
</evidence>
<evidence type="ECO:0000256" key="12">
    <source>
        <dbReference type="ARBA" id="ARBA00022963"/>
    </source>
</evidence>
<dbReference type="InterPro" id="IPR002921">
    <property type="entry name" value="Fungal_lipase-type"/>
</dbReference>
<feature type="transmembrane region" description="Helical" evidence="34">
    <location>
        <begin position="292"/>
        <end position="310"/>
    </location>
</feature>
<keyword evidence="17" id="KW-0325">Glycoprotein</keyword>
<evidence type="ECO:0000256" key="25">
    <source>
        <dbReference type="ARBA" id="ARBA00050709"/>
    </source>
</evidence>
<feature type="domain" description="Fungal lipase-type" evidence="35">
    <location>
        <begin position="395"/>
        <end position="529"/>
    </location>
</feature>
<comment type="similarity">
    <text evidence="4">Belongs to the AB hydrolase superfamily. Lipase family.</text>
</comment>
<dbReference type="GO" id="GO:0047372">
    <property type="term" value="F:monoacylglycerol lipase activity"/>
    <property type="evidence" value="ECO:0007669"/>
    <property type="project" value="UniProtKB-ARBA"/>
</dbReference>
<feature type="non-terminal residue" evidence="36">
    <location>
        <position position="1"/>
    </location>
</feature>
<keyword evidence="14" id="KW-0770">Synapse</keyword>
<comment type="catalytic activity">
    <reaction evidence="24">
        <text>1-(9Z-octadecenoyl)-2-octadecanoyl-sn-glycerol + H2O = 2-octadecanoylglycerol + (9Z)-octadecenoate + H(+)</text>
        <dbReference type="Rhea" id="RHEA:38519"/>
        <dbReference type="ChEBI" id="CHEBI:15377"/>
        <dbReference type="ChEBI" id="CHEBI:15378"/>
        <dbReference type="ChEBI" id="CHEBI:30823"/>
        <dbReference type="ChEBI" id="CHEBI:75448"/>
        <dbReference type="ChEBI" id="CHEBI:75456"/>
    </reaction>
    <physiologicalReaction direction="left-to-right" evidence="24">
        <dbReference type="Rhea" id="RHEA:38520"/>
    </physiologicalReaction>
</comment>
<sequence length="1041" mass="115700">MPGIVVFRRRWSVGSDDLVLPAVFLFLLHTTWFVILSVVLFGLVYNPNETCSLNLVDHGRGYLGILLSCMIAEVAIIWLSMRGSILYTEPRDSMQYVLYVRLAILVIEFVYAIVGIVWLTQYYTSCNDITAKSVTLGMYLECGLCAFLVCITVLCVFDPTGRTFVKLRATKRRQRNLRTYNLRHRLEEGQASSWTRRLKVFLCCTRTKDSQSDAYSEIAYLFAEFFRDLDIVPSDIIAGLVLLRQRQRAKRNAVLDEANNDILAFLSGMPVTRNTKYLDLKNAQEMQRYKEVCYYMLFALAAYGWPIYLMRKPTCGLCRLARSCSCCCLCPSRPRYAPGVTIEEDNCCGCNAIAIRRHFLDENMTSVDIVYTSCHDAVYETPFYVAVDHEKKKVVISIRGTLSPKDALTDLTGDAERLPVEGHHGTWLGHKGMVLSAEYIKKKLEQEMVLSQAFGRDLGRGTKHYGLIVVGHSLGAGTAAILSFLLRPQYPSLKCFAYSPPGGLLSEDAMEYSKEFVTAVVLGKDLVPRQVEKIGLSQLEGFRRQLLDVLQRSNKPKVRVKMDQTPEGEALSSDELWNNVSSICTSISSPSAFPPVAFSVATTFFCMPKSLSSLPPCFPLCLDPNSSSSCCEQEDPTYFAIWGDNKAFNEVIISPAMLHEHLPYVVMEGLNKVLENYNKGKTALLSAAKVMVSPTEVDLTPELIFQNQPLPSGPSVQIGTGALTVDRRNSSTKSKSHSEISLEGFYETKPLSPVQKDPVELLLLDTKERLSVELQDRRAPLATMESLSDNESIYSFDSRRSSGFRSIRGSPSLHAVMEKDETHCFYIDPAIPEENPSLSSRTELLAADSLSKHSQETQPPDNVLNSGDTTPQRRCSEEGASSEGDRVSLAPREELSLQNGRLTDVPSPQVLEFAEFIDSLFNLDSKSSSFQDIYCMMVSDSSSDFAEMPKSVSDQEILLRAQYEPNLVPKPPRLFAGSTDPSSGISVSPSFPLSSSGELMDITPTGVSSQECLATDKIRTSTPSGHVTSPTKQDDLMISAL</sequence>
<feature type="transmembrane region" description="Helical" evidence="34">
    <location>
        <begin position="61"/>
        <end position="81"/>
    </location>
</feature>
<dbReference type="Pfam" id="PF01764">
    <property type="entry name" value="Lipase_3"/>
    <property type="match status" value="1"/>
</dbReference>
<evidence type="ECO:0000259" key="35">
    <source>
        <dbReference type="Pfam" id="PF01764"/>
    </source>
</evidence>
<evidence type="ECO:0000256" key="33">
    <source>
        <dbReference type="SAM" id="MobiDB-lite"/>
    </source>
</evidence>
<dbReference type="Gene3D" id="3.40.50.1820">
    <property type="entry name" value="alpha/beta hydrolase"/>
    <property type="match status" value="1"/>
</dbReference>
<dbReference type="GO" id="GO:0098839">
    <property type="term" value="C:postsynaptic density membrane"/>
    <property type="evidence" value="ECO:0007669"/>
    <property type="project" value="UniProtKB-SubCell"/>
</dbReference>
<keyword evidence="8" id="KW-0479">Metal-binding</keyword>
<keyword evidence="5" id="KW-1003">Cell membrane</keyword>
<dbReference type="InterPro" id="IPR029058">
    <property type="entry name" value="AB_hydrolase_fold"/>
</dbReference>
<keyword evidence="37" id="KW-1185">Reference proteome</keyword>
<evidence type="ECO:0000256" key="34">
    <source>
        <dbReference type="SAM" id="Phobius"/>
    </source>
</evidence>
<evidence type="ECO:0000256" key="20">
    <source>
        <dbReference type="ARBA" id="ARBA00024531"/>
    </source>
</evidence>
<comment type="cofactor">
    <cofactor evidence="1">
        <name>Ca(2+)</name>
        <dbReference type="ChEBI" id="CHEBI:29108"/>
    </cofactor>
</comment>
<evidence type="ECO:0000256" key="17">
    <source>
        <dbReference type="ARBA" id="ARBA00023180"/>
    </source>
</evidence>
<dbReference type="GO" id="GO:0046872">
    <property type="term" value="F:metal ion binding"/>
    <property type="evidence" value="ECO:0007669"/>
    <property type="project" value="UniProtKB-KW"/>
</dbReference>
<evidence type="ECO:0000256" key="32">
    <source>
        <dbReference type="ARBA" id="ARBA00082132"/>
    </source>
</evidence>
<dbReference type="PANTHER" id="PTHR45792:SF8">
    <property type="entry name" value="DIACYLGLYCEROL LIPASE-ALPHA"/>
    <property type="match status" value="1"/>
</dbReference>
<keyword evidence="18" id="KW-0628">Postsynaptic cell membrane</keyword>
<comment type="subunit">
    <text evidence="29">Interacts (via C-terminal) with CAMK2A; leading to the phosphorylation and inhibition of DAGLA enzymatic activity. Interacts (via PPXXF motif) with HOMER1 and HOMER2; this interaction is required for DAGLA membrane localization.</text>
</comment>
<evidence type="ECO:0000256" key="11">
    <source>
        <dbReference type="ARBA" id="ARBA00022837"/>
    </source>
</evidence>
<keyword evidence="11" id="KW-0106">Calcium</keyword>
<evidence type="ECO:0000313" key="36">
    <source>
        <dbReference type="EMBL" id="NXL65396.1"/>
    </source>
</evidence>
<keyword evidence="10" id="KW-0378">Hydrolase</keyword>
<evidence type="ECO:0000256" key="18">
    <source>
        <dbReference type="ARBA" id="ARBA00023257"/>
    </source>
</evidence>
<keyword evidence="13 34" id="KW-1133">Transmembrane helix</keyword>
<keyword evidence="12" id="KW-0442">Lipid degradation</keyword>
<keyword evidence="16 34" id="KW-0472">Membrane</keyword>
<dbReference type="AlphaFoldDB" id="A0A7L0UE69"/>
<evidence type="ECO:0000256" key="24">
    <source>
        <dbReference type="ARBA" id="ARBA00050486"/>
    </source>
</evidence>
<evidence type="ECO:0000256" key="22">
    <source>
        <dbReference type="ARBA" id="ARBA00037872"/>
    </source>
</evidence>
<comment type="catalytic activity">
    <reaction evidence="28">
        <text>1-(9Z-octadecenoyl)-2-O-(5Z,8Z,11Z,14Z-eicosatetraenyl)-sn-glycerol + H2O = 2-O-(5Z,8Z,11Z,14Z)-eicosatetraenylglycerol + (9Z)-octadecenoate + H(+)</text>
        <dbReference type="Rhea" id="RHEA:38527"/>
        <dbReference type="ChEBI" id="CHEBI:15377"/>
        <dbReference type="ChEBI" id="CHEBI:15378"/>
        <dbReference type="ChEBI" id="CHEBI:30823"/>
        <dbReference type="ChEBI" id="CHEBI:75913"/>
        <dbReference type="ChEBI" id="CHEBI:75914"/>
    </reaction>
    <physiologicalReaction direction="left-to-right" evidence="28">
        <dbReference type="Rhea" id="RHEA:38528"/>
    </physiologicalReaction>
</comment>
<evidence type="ECO:0000256" key="14">
    <source>
        <dbReference type="ARBA" id="ARBA00023018"/>
    </source>
</evidence>
<comment type="catalytic activity">
    <reaction evidence="20">
        <text>a 1,2-diacyl-sn-glycerol + H2O = a 2-acylglycerol + a fatty acid + H(+)</text>
        <dbReference type="Rhea" id="RHEA:33275"/>
        <dbReference type="ChEBI" id="CHEBI:15377"/>
        <dbReference type="ChEBI" id="CHEBI:15378"/>
        <dbReference type="ChEBI" id="CHEBI:17389"/>
        <dbReference type="ChEBI" id="CHEBI:17815"/>
        <dbReference type="ChEBI" id="CHEBI:28868"/>
        <dbReference type="EC" id="3.1.1.116"/>
    </reaction>
    <physiologicalReaction direction="left-to-right" evidence="20">
        <dbReference type="Rhea" id="RHEA:33276"/>
    </physiologicalReaction>
</comment>
<feature type="region of interest" description="Disordered" evidence="33">
    <location>
        <begin position="1019"/>
        <end position="1041"/>
    </location>
</feature>
<feature type="transmembrane region" description="Helical" evidence="34">
    <location>
        <begin position="136"/>
        <end position="157"/>
    </location>
</feature>
<name>A0A7L0UE69_CHOAC</name>
<evidence type="ECO:0000256" key="16">
    <source>
        <dbReference type="ARBA" id="ARBA00023136"/>
    </source>
</evidence>
<dbReference type="EC" id="3.1.1.116" evidence="21"/>
<evidence type="ECO:0000256" key="10">
    <source>
        <dbReference type="ARBA" id="ARBA00022801"/>
    </source>
</evidence>
<feature type="compositionally biased region" description="Polar residues" evidence="33">
    <location>
        <begin position="856"/>
        <end position="873"/>
    </location>
</feature>
<evidence type="ECO:0000256" key="1">
    <source>
        <dbReference type="ARBA" id="ARBA00001913"/>
    </source>
</evidence>
<feature type="compositionally biased region" description="Polar residues" evidence="33">
    <location>
        <begin position="1020"/>
        <end position="1031"/>
    </location>
</feature>
<evidence type="ECO:0000256" key="19">
    <source>
        <dbReference type="ARBA" id="ARBA00023273"/>
    </source>
</evidence>
<dbReference type="Proteomes" id="UP000568556">
    <property type="component" value="Unassembled WGS sequence"/>
</dbReference>
<evidence type="ECO:0000256" key="28">
    <source>
        <dbReference type="ARBA" id="ARBA00052463"/>
    </source>
</evidence>
<dbReference type="FunFam" id="3.40.50.1820:FF:000015">
    <property type="entry name" value="Sn1-specific diacylglycerol lipase alpha"/>
    <property type="match status" value="1"/>
</dbReference>
<reference evidence="36 37" key="1">
    <citation type="submission" date="2019-09" db="EMBL/GenBank/DDBJ databases">
        <title>Bird 10,000 Genomes (B10K) Project - Family phase.</title>
        <authorList>
            <person name="Zhang G."/>
        </authorList>
    </citation>
    <scope>NUCLEOTIDE SEQUENCE [LARGE SCALE GENOMIC DNA]</scope>
    <source>
        <strain evidence="36">B10K-DU-008-62</strain>
        <tissue evidence="36">Mixed tissue sample</tissue>
    </source>
</reference>
<feature type="non-terminal residue" evidence="36">
    <location>
        <position position="1041"/>
    </location>
</feature>
<dbReference type="GO" id="GO:0046340">
    <property type="term" value="P:diacylglycerol catabolic process"/>
    <property type="evidence" value="ECO:0007669"/>
    <property type="project" value="TreeGrafter"/>
</dbReference>
<evidence type="ECO:0000256" key="4">
    <source>
        <dbReference type="ARBA" id="ARBA00010701"/>
    </source>
</evidence>
<keyword evidence="6" id="KW-0597">Phosphoprotein</keyword>
<comment type="catalytic activity">
    <reaction evidence="25">
        <text>1-(9Z-octadecenoyl)-2-(9Z,12Z-octadecadienoyl)-sn-glycerol + H2O = 2-(9Z,12Z-octadecadienoyl)-glycerol + (9Z)-octadecenoate + H(+)</text>
        <dbReference type="Rhea" id="RHEA:38523"/>
        <dbReference type="ChEBI" id="CHEBI:15377"/>
        <dbReference type="ChEBI" id="CHEBI:15378"/>
        <dbReference type="ChEBI" id="CHEBI:30823"/>
        <dbReference type="ChEBI" id="CHEBI:75450"/>
        <dbReference type="ChEBI" id="CHEBI:75457"/>
    </reaction>
    <physiologicalReaction direction="left-to-right" evidence="25">
        <dbReference type="Rhea" id="RHEA:38524"/>
    </physiologicalReaction>
</comment>
<evidence type="ECO:0000256" key="30">
    <source>
        <dbReference type="ARBA" id="ARBA00071957"/>
    </source>
</evidence>
<comment type="catalytic activity">
    <reaction evidence="23">
        <text>1,2-di-(9Z-octadecenoyl)-sn-glycerol + H2O = 2-(9Z-octadecenoyl)-glycerol + (9Z)-octadecenoate + H(+)</text>
        <dbReference type="Rhea" id="RHEA:38511"/>
        <dbReference type="ChEBI" id="CHEBI:15377"/>
        <dbReference type="ChEBI" id="CHEBI:15378"/>
        <dbReference type="ChEBI" id="CHEBI:30823"/>
        <dbReference type="ChEBI" id="CHEBI:52333"/>
        <dbReference type="ChEBI" id="CHEBI:73990"/>
    </reaction>
    <physiologicalReaction direction="left-to-right" evidence="23">
        <dbReference type="Rhea" id="RHEA:38512"/>
    </physiologicalReaction>
</comment>
<evidence type="ECO:0000256" key="23">
    <source>
        <dbReference type="ARBA" id="ARBA00048382"/>
    </source>
</evidence>
<proteinExistence type="inferred from homology"/>
<dbReference type="GO" id="GO:0032591">
    <property type="term" value="C:dendritic spine membrane"/>
    <property type="evidence" value="ECO:0007669"/>
    <property type="project" value="UniProtKB-SubCell"/>
</dbReference>
<evidence type="ECO:0000256" key="7">
    <source>
        <dbReference type="ARBA" id="ARBA00022692"/>
    </source>
</evidence>
<dbReference type="GO" id="GO:0004465">
    <property type="term" value="F:lipoprotein lipase activity"/>
    <property type="evidence" value="ECO:0007669"/>
    <property type="project" value="TreeGrafter"/>
</dbReference>
<dbReference type="GO" id="GO:0098921">
    <property type="term" value="P:retrograde trans-synaptic signaling by endocannabinoid"/>
    <property type="evidence" value="ECO:0007669"/>
    <property type="project" value="UniProtKB-ARBA"/>
</dbReference>
<evidence type="ECO:0000256" key="3">
    <source>
        <dbReference type="ARBA" id="ARBA00004520"/>
    </source>
</evidence>
<evidence type="ECO:0000256" key="8">
    <source>
        <dbReference type="ARBA" id="ARBA00022723"/>
    </source>
</evidence>